<dbReference type="GO" id="GO:0016055">
    <property type="term" value="P:Wnt signaling pathway"/>
    <property type="evidence" value="ECO:0007669"/>
    <property type="project" value="UniProtKB-KW"/>
</dbReference>
<name>A0A8D0USA9_PIG</name>
<dbReference type="AlphaFoldDB" id="A0A8D0USA9"/>
<dbReference type="Ensembl" id="ENSSSCT00060044996.1">
    <property type="protein sequence ID" value="ENSSSCP00060019248.1"/>
    <property type="gene ID" value="ENSSSCG00060033187.1"/>
</dbReference>
<dbReference type="Proteomes" id="UP000694727">
    <property type="component" value="Unplaced"/>
</dbReference>
<dbReference type="GO" id="GO:0005635">
    <property type="term" value="C:nuclear envelope"/>
    <property type="evidence" value="ECO:0007669"/>
    <property type="project" value="UniProtKB-SubCell"/>
</dbReference>
<dbReference type="Ensembl" id="ENSSSCT00025061112.1">
    <property type="protein sequence ID" value="ENSSSCP00025025948.1"/>
    <property type="gene ID" value="ENSSSCG00025044794.1"/>
</dbReference>
<comment type="similarity">
    <text evidence="2">Belongs to the CUSTOS family.</text>
</comment>
<evidence type="ECO:0000256" key="1">
    <source>
        <dbReference type="ARBA" id="ARBA00004259"/>
    </source>
</evidence>
<evidence type="ECO:0000313" key="9">
    <source>
        <dbReference type="Proteomes" id="UP000694727"/>
    </source>
</evidence>
<dbReference type="PANTHER" id="PTHR14482">
    <property type="entry name" value="CHROMOSOME 12 ORF 43 HOMOLOG"/>
    <property type="match status" value="1"/>
</dbReference>
<evidence type="ECO:0000256" key="3">
    <source>
        <dbReference type="ARBA" id="ARBA00013465"/>
    </source>
</evidence>
<accession>A0A8D0USA9</accession>
<keyword evidence="5" id="KW-0879">Wnt signaling pathway</keyword>
<dbReference type="PANTHER" id="PTHR14482:SF0">
    <property type="entry name" value="PROTEIN CUSTOS"/>
    <property type="match status" value="1"/>
</dbReference>
<feature type="region of interest" description="Disordered" evidence="7">
    <location>
        <begin position="135"/>
        <end position="282"/>
    </location>
</feature>
<dbReference type="InterPro" id="IPR026694">
    <property type="entry name" value="CUSTOS"/>
</dbReference>
<evidence type="ECO:0000256" key="6">
    <source>
        <dbReference type="ARBA" id="ARBA00023242"/>
    </source>
</evidence>
<evidence type="ECO:0000256" key="5">
    <source>
        <dbReference type="ARBA" id="ARBA00022687"/>
    </source>
</evidence>
<dbReference type="Proteomes" id="UP000694723">
    <property type="component" value="Unplaced"/>
</dbReference>
<proteinExistence type="inferred from homology"/>
<reference evidence="8" key="1">
    <citation type="submission" date="2025-05" db="UniProtKB">
        <authorList>
            <consortium name="Ensembl"/>
        </authorList>
    </citation>
    <scope>IDENTIFICATION</scope>
</reference>
<sequence length="282" mass="30085">MNPTRNLEVAGSVPGLAQWVKGPSVAMSCGVGRRRGSDPELLWLWCRPAATALIRPLAWEPPYAVGAALEKAKRQQQQQKISCYAKSHPKSTVFSSLSSITISEVVKEPRKAEVRRGTPEDDGFRLFFTSIPGASEKEAAPQPRRKRLPSSSSSEDGDEELQRCREAAVSASDILQESAIHGPVSVEEKAKKKKRKLKKKAKKEASASVAAAATVTTTGKAAVGKQSKESAELNGAQVPLGTKKKKRKKKAKRAGEAAPSPPAKSAAATPVHRVLPVGTGPN</sequence>
<organism evidence="8 9">
    <name type="scientific">Sus scrofa</name>
    <name type="common">Pig</name>
    <dbReference type="NCBI Taxonomy" id="9823"/>
    <lineage>
        <taxon>Eukaryota</taxon>
        <taxon>Metazoa</taxon>
        <taxon>Chordata</taxon>
        <taxon>Craniata</taxon>
        <taxon>Vertebrata</taxon>
        <taxon>Euteleostomi</taxon>
        <taxon>Mammalia</taxon>
        <taxon>Eutheria</taxon>
        <taxon>Laurasiatheria</taxon>
        <taxon>Artiodactyla</taxon>
        <taxon>Suina</taxon>
        <taxon>Suidae</taxon>
        <taxon>Sus</taxon>
    </lineage>
</organism>
<feature type="compositionally biased region" description="Low complexity" evidence="7">
    <location>
        <begin position="206"/>
        <end position="225"/>
    </location>
</feature>
<keyword evidence="4" id="KW-0217">Developmental protein</keyword>
<dbReference type="Proteomes" id="UP000694726">
    <property type="component" value="Unplaced"/>
</dbReference>
<protein>
    <recommendedName>
        <fullName evidence="3">Protein CUSTOS</fullName>
    </recommendedName>
</protein>
<evidence type="ECO:0000256" key="7">
    <source>
        <dbReference type="SAM" id="MobiDB-lite"/>
    </source>
</evidence>
<feature type="compositionally biased region" description="Basic residues" evidence="7">
    <location>
        <begin position="242"/>
        <end position="252"/>
    </location>
</feature>
<dbReference type="Ensembl" id="ENSSSCT00015078293.1">
    <property type="protein sequence ID" value="ENSSSCP00015031577.1"/>
    <property type="gene ID" value="ENSSSCG00015058488.1"/>
</dbReference>
<evidence type="ECO:0000256" key="2">
    <source>
        <dbReference type="ARBA" id="ARBA00008632"/>
    </source>
</evidence>
<dbReference type="Pfam" id="PF23999">
    <property type="entry name" value="CUSTOS"/>
    <property type="match status" value="1"/>
</dbReference>
<evidence type="ECO:0000313" key="8">
    <source>
        <dbReference type="Ensembl" id="ENSSSCP00025025948.1"/>
    </source>
</evidence>
<comment type="subcellular location">
    <subcellularLocation>
        <location evidence="1">Nucleus envelope</location>
    </subcellularLocation>
</comment>
<gene>
    <name evidence="8" type="primary">C14H12orf43</name>
</gene>
<evidence type="ECO:0000256" key="4">
    <source>
        <dbReference type="ARBA" id="ARBA00022473"/>
    </source>
</evidence>
<feature type="compositionally biased region" description="Basic residues" evidence="7">
    <location>
        <begin position="191"/>
        <end position="202"/>
    </location>
</feature>
<keyword evidence="6" id="KW-0539">Nucleus</keyword>